<gene>
    <name evidence="1" type="ORF">H2198_003904</name>
</gene>
<reference evidence="1" key="1">
    <citation type="submission" date="2022-10" db="EMBL/GenBank/DDBJ databases">
        <title>Culturing micro-colonial fungi from biological soil crusts in the Mojave desert and describing Neophaeococcomyces mojavensis, and introducing the new genera and species Taxawa tesnikishii.</title>
        <authorList>
            <person name="Kurbessoian T."/>
            <person name="Stajich J.E."/>
        </authorList>
    </citation>
    <scope>NUCLEOTIDE SEQUENCE</scope>
    <source>
        <strain evidence="1">JES_112</strain>
    </source>
</reference>
<dbReference type="EMBL" id="JAPDRQ010000055">
    <property type="protein sequence ID" value="KAJ9658066.1"/>
    <property type="molecule type" value="Genomic_DNA"/>
</dbReference>
<evidence type="ECO:0000313" key="1">
    <source>
        <dbReference type="EMBL" id="KAJ9658066.1"/>
    </source>
</evidence>
<comment type="caution">
    <text evidence="1">The sequence shown here is derived from an EMBL/GenBank/DDBJ whole genome shotgun (WGS) entry which is preliminary data.</text>
</comment>
<accession>A0ACC3AAC0</accession>
<evidence type="ECO:0000313" key="2">
    <source>
        <dbReference type="Proteomes" id="UP001172386"/>
    </source>
</evidence>
<organism evidence="1 2">
    <name type="scientific">Neophaeococcomyces mojaviensis</name>
    <dbReference type="NCBI Taxonomy" id="3383035"/>
    <lineage>
        <taxon>Eukaryota</taxon>
        <taxon>Fungi</taxon>
        <taxon>Dikarya</taxon>
        <taxon>Ascomycota</taxon>
        <taxon>Pezizomycotina</taxon>
        <taxon>Eurotiomycetes</taxon>
        <taxon>Chaetothyriomycetidae</taxon>
        <taxon>Chaetothyriales</taxon>
        <taxon>Chaetothyriales incertae sedis</taxon>
        <taxon>Neophaeococcomyces</taxon>
    </lineage>
</organism>
<proteinExistence type="predicted"/>
<dbReference type="Proteomes" id="UP001172386">
    <property type="component" value="Unassembled WGS sequence"/>
</dbReference>
<protein>
    <submittedName>
        <fullName evidence="1">Uncharacterized protein</fullName>
    </submittedName>
</protein>
<name>A0ACC3AAC0_9EURO</name>
<keyword evidence="2" id="KW-1185">Reference proteome</keyword>
<sequence>MSCGDIFLGLIAVLFPPVAVWIKTGLCSADSFVNLLLCMLGYLPGLLHAWYIIAKHPEYDYEYQNVPDDEANVGSSRVTYYYVSHESAPRRPGNQRQYGTNAPVPAPSVPQNKPTSTPRRQGGEAAGPVAGPSVNAGSDEPGAPPSYADAVKGDHKIQRQE</sequence>